<dbReference type="EMBL" id="CH981524">
    <property type="protein sequence ID" value="EDK41949.1"/>
    <property type="molecule type" value="Genomic_DNA"/>
</dbReference>
<reference evidence="7 8" key="1">
    <citation type="journal article" date="2009" name="Nature">
        <title>Evolution of pathogenicity and sexual reproduction in eight Candida genomes.</title>
        <authorList>
            <person name="Butler G."/>
            <person name="Rasmussen M.D."/>
            <person name="Lin M.F."/>
            <person name="Santos M.A."/>
            <person name="Sakthikumar S."/>
            <person name="Munro C.A."/>
            <person name="Rheinbay E."/>
            <person name="Grabherr M."/>
            <person name="Forche A."/>
            <person name="Reedy J.L."/>
            <person name="Agrafioti I."/>
            <person name="Arnaud M.B."/>
            <person name="Bates S."/>
            <person name="Brown A.J."/>
            <person name="Brunke S."/>
            <person name="Costanzo M.C."/>
            <person name="Fitzpatrick D.A."/>
            <person name="de Groot P.W."/>
            <person name="Harris D."/>
            <person name="Hoyer L.L."/>
            <person name="Hube B."/>
            <person name="Klis F.M."/>
            <person name="Kodira C."/>
            <person name="Lennard N."/>
            <person name="Logue M.E."/>
            <person name="Martin R."/>
            <person name="Neiman A.M."/>
            <person name="Nikolaou E."/>
            <person name="Quail M.A."/>
            <person name="Quinn J."/>
            <person name="Santos M.C."/>
            <person name="Schmitzberger F.F."/>
            <person name="Sherlock G."/>
            <person name="Shah P."/>
            <person name="Silverstein K.A."/>
            <person name="Skrzypek M.S."/>
            <person name="Soll D."/>
            <person name="Staggs R."/>
            <person name="Stansfield I."/>
            <person name="Stumpf M.P."/>
            <person name="Sudbery P.E."/>
            <person name="Srikantha T."/>
            <person name="Zeng Q."/>
            <person name="Berman J."/>
            <person name="Berriman M."/>
            <person name="Heitman J."/>
            <person name="Gow N.A."/>
            <person name="Lorenz M.C."/>
            <person name="Birren B.W."/>
            <person name="Kellis M."/>
            <person name="Cuomo C.A."/>
        </authorList>
    </citation>
    <scope>NUCLEOTIDE SEQUENCE [LARGE SCALE GENOMIC DNA]</scope>
    <source>
        <strain evidence="8">ATCC 11503 / BCRC 21390 / CBS 2605 / JCM 1781 / NBRC 1676 / NRRL YB-4239</strain>
    </source>
</reference>
<comment type="similarity">
    <text evidence="1">Belongs to the DNA mismatch repair MutS family.</text>
</comment>
<dbReference type="Gene3D" id="3.30.420.110">
    <property type="entry name" value="MutS, connector domain"/>
    <property type="match status" value="1"/>
</dbReference>
<keyword evidence="4" id="KW-0238">DNA-binding</keyword>
<accession>A5DRZ1</accession>
<dbReference type="OrthoDB" id="276261at2759"/>
<evidence type="ECO:0000256" key="3">
    <source>
        <dbReference type="ARBA" id="ARBA00022840"/>
    </source>
</evidence>
<dbReference type="GO" id="GO:0000400">
    <property type="term" value="F:four-way junction DNA binding"/>
    <property type="evidence" value="ECO:0007669"/>
    <property type="project" value="EnsemblFungi"/>
</dbReference>
<dbReference type="PANTHER" id="PTHR11361:SF21">
    <property type="entry name" value="MUTS PROTEIN HOMOLOG 4"/>
    <property type="match status" value="1"/>
</dbReference>
<dbReference type="SMART" id="SM00534">
    <property type="entry name" value="MUTSac"/>
    <property type="match status" value="1"/>
</dbReference>
<dbReference type="OMA" id="KMTMLYK"/>
<dbReference type="AlphaFoldDB" id="A5DRZ1"/>
<dbReference type="GO" id="GO:0006298">
    <property type="term" value="P:mismatch repair"/>
    <property type="evidence" value="ECO:0007669"/>
    <property type="project" value="InterPro"/>
</dbReference>
<evidence type="ECO:0000256" key="5">
    <source>
        <dbReference type="ARBA" id="ARBA00023254"/>
    </source>
</evidence>
<keyword evidence="3" id="KW-0067">ATP-binding</keyword>
<organism evidence="7 8">
    <name type="scientific">Lodderomyces elongisporus (strain ATCC 11503 / CBS 2605 / JCM 1781 / NBRC 1676 / NRRL YB-4239)</name>
    <name type="common">Yeast</name>
    <name type="synonym">Saccharomyces elongisporus</name>
    <dbReference type="NCBI Taxonomy" id="379508"/>
    <lineage>
        <taxon>Eukaryota</taxon>
        <taxon>Fungi</taxon>
        <taxon>Dikarya</taxon>
        <taxon>Ascomycota</taxon>
        <taxon>Saccharomycotina</taxon>
        <taxon>Pichiomycetes</taxon>
        <taxon>Debaryomycetaceae</taxon>
        <taxon>Candida/Lodderomyces clade</taxon>
        <taxon>Lodderomyces</taxon>
    </lineage>
</organism>
<dbReference type="PANTHER" id="PTHR11361">
    <property type="entry name" value="DNA MISMATCH REPAIR PROTEIN MUTS FAMILY MEMBER"/>
    <property type="match status" value="1"/>
</dbReference>
<dbReference type="eggNOG" id="KOG0220">
    <property type="taxonomic scope" value="Eukaryota"/>
</dbReference>
<dbReference type="SUPFAM" id="SSF53150">
    <property type="entry name" value="DNA repair protein MutS, domain II"/>
    <property type="match status" value="1"/>
</dbReference>
<dbReference type="SMART" id="SM00533">
    <property type="entry name" value="MUTSd"/>
    <property type="match status" value="1"/>
</dbReference>
<dbReference type="SUPFAM" id="SSF52540">
    <property type="entry name" value="P-loop containing nucleoside triphosphate hydrolases"/>
    <property type="match status" value="1"/>
</dbReference>
<dbReference type="GeneID" id="5235709"/>
<feature type="domain" description="DNA mismatch repair proteins mutS family" evidence="6">
    <location>
        <begin position="640"/>
        <end position="656"/>
    </location>
</feature>
<dbReference type="GO" id="GO:0062128">
    <property type="term" value="C:MutSgamma complex"/>
    <property type="evidence" value="ECO:0007669"/>
    <property type="project" value="EnsemblFungi"/>
</dbReference>
<evidence type="ECO:0000256" key="2">
    <source>
        <dbReference type="ARBA" id="ARBA00022741"/>
    </source>
</evidence>
<dbReference type="GO" id="GO:0000228">
    <property type="term" value="C:nuclear chromosome"/>
    <property type="evidence" value="ECO:0007669"/>
    <property type="project" value="EnsemblFungi"/>
</dbReference>
<dbReference type="HOGENOM" id="CLU_002472_7_3_1"/>
<dbReference type="Pfam" id="PF05192">
    <property type="entry name" value="MutS_III"/>
    <property type="match status" value="1"/>
</dbReference>
<dbReference type="PIRSF" id="PIRSF005813">
    <property type="entry name" value="MSH2"/>
    <property type="match status" value="1"/>
</dbReference>
<evidence type="ECO:0000313" key="8">
    <source>
        <dbReference type="Proteomes" id="UP000001996"/>
    </source>
</evidence>
<dbReference type="Gene3D" id="3.40.50.300">
    <property type="entry name" value="P-loop containing nucleotide triphosphate hydrolases"/>
    <property type="match status" value="1"/>
</dbReference>
<dbReference type="PROSITE" id="PS00486">
    <property type="entry name" value="DNA_MISMATCH_REPAIR_2"/>
    <property type="match status" value="1"/>
</dbReference>
<dbReference type="Proteomes" id="UP000001996">
    <property type="component" value="Unassembled WGS sequence"/>
</dbReference>
<dbReference type="KEGG" id="lel:PVL30_000122"/>
<evidence type="ECO:0000256" key="4">
    <source>
        <dbReference type="ARBA" id="ARBA00023125"/>
    </source>
</evidence>
<keyword evidence="8" id="KW-1185">Reference proteome</keyword>
<dbReference type="GO" id="GO:1990391">
    <property type="term" value="C:DNA repair complex"/>
    <property type="evidence" value="ECO:0007669"/>
    <property type="project" value="EnsemblFungi"/>
</dbReference>
<name>A5DRZ1_LODEL</name>
<dbReference type="InterPro" id="IPR036187">
    <property type="entry name" value="DNA_mismatch_repair_MutS_sf"/>
</dbReference>
<gene>
    <name evidence="7" type="ORF">LELG_00127</name>
</gene>
<evidence type="ECO:0000313" key="7">
    <source>
        <dbReference type="EMBL" id="EDK41949.1"/>
    </source>
</evidence>
<proteinExistence type="inferred from homology"/>
<dbReference type="GO" id="GO:0005524">
    <property type="term" value="F:ATP binding"/>
    <property type="evidence" value="ECO:0007669"/>
    <property type="project" value="UniProtKB-KW"/>
</dbReference>
<dbReference type="InterPro" id="IPR011184">
    <property type="entry name" value="DNA_mismatch_repair_Msh2"/>
</dbReference>
<dbReference type="FunCoup" id="A5DRZ1">
    <property type="interactions" value="346"/>
</dbReference>
<evidence type="ECO:0000256" key="1">
    <source>
        <dbReference type="ARBA" id="ARBA00006271"/>
    </source>
</evidence>
<dbReference type="InterPro" id="IPR045076">
    <property type="entry name" value="MutS"/>
</dbReference>
<dbReference type="GO" id="GO:0140664">
    <property type="term" value="F:ATP-dependent DNA damage sensor activity"/>
    <property type="evidence" value="ECO:0007669"/>
    <property type="project" value="InterPro"/>
</dbReference>
<dbReference type="InterPro" id="IPR007696">
    <property type="entry name" value="DNA_mismatch_repair_MutS_core"/>
</dbReference>
<dbReference type="InterPro" id="IPR000432">
    <property type="entry name" value="DNA_mismatch_repair_MutS_C"/>
</dbReference>
<dbReference type="GO" id="GO:0000403">
    <property type="term" value="F:Y-form DNA binding"/>
    <property type="evidence" value="ECO:0007669"/>
    <property type="project" value="EnsemblFungi"/>
</dbReference>
<dbReference type="VEuPathDB" id="FungiDB:LELG_00127"/>
<dbReference type="SUPFAM" id="SSF48334">
    <property type="entry name" value="DNA repair protein MutS, domain III"/>
    <property type="match status" value="1"/>
</dbReference>
<dbReference type="Pfam" id="PF00488">
    <property type="entry name" value="MutS_V"/>
    <property type="match status" value="1"/>
</dbReference>
<protein>
    <recommendedName>
        <fullName evidence="6">DNA mismatch repair proteins mutS family domain-containing protein</fullName>
    </recommendedName>
</protein>
<evidence type="ECO:0000259" key="6">
    <source>
        <dbReference type="PROSITE" id="PS00486"/>
    </source>
</evidence>
<keyword evidence="2" id="KW-0547">Nucleotide-binding</keyword>
<dbReference type="STRING" id="379508.A5DRZ1"/>
<dbReference type="Gene3D" id="1.10.1420.10">
    <property type="match status" value="2"/>
</dbReference>
<dbReference type="GO" id="GO:0030983">
    <property type="term" value="F:mismatched DNA binding"/>
    <property type="evidence" value="ECO:0007669"/>
    <property type="project" value="InterPro"/>
</dbReference>
<dbReference type="InParanoid" id="A5DRZ1"/>
<dbReference type="InterPro" id="IPR036678">
    <property type="entry name" value="MutS_con_dom_sf"/>
</dbReference>
<dbReference type="InterPro" id="IPR027417">
    <property type="entry name" value="P-loop_NTPase"/>
</dbReference>
<dbReference type="GO" id="GO:0062037">
    <property type="term" value="F:D-loop DNA binding"/>
    <property type="evidence" value="ECO:0007669"/>
    <property type="project" value="EnsemblFungi"/>
</dbReference>
<sequence>MTKNNINSYGFVTATETNNERLESRGEQDKRDIFMAINHEKGDLTRIGISVLDLQTHELCLLNFNDTPSYMRAINQINVFKPTTIIILEPAMCSQSEKLKFVVESNTETNVRKLLKSPKYFDFLEGINLLQTYVAAECNELKESVFQGLLLTRSKLSIGAANAVINFSIMNQEVEPKFKLRISVTECDNLMLIDPKTIIDLELVDSLNGKGITLYSFLNRCCTKMGERLLRSSILQPLTDIPSIKFRLEAVAELLPSNNNNSVLGPIKKLLKQCKDIDKIVVSFLNNNDSKKFSDQNINTILLLKTALIASIEIGNTLDISEAILMKQMREIFKHENLLAAVMLIEKYINSETGPARRRLDLAHQKANAVKNGINGLLDVSRSVRETILGQVEEYVENLATKNLLAMDYRFENTRGFYLRIKLSNGAVPFCLPDEFVNRVVKKNVMECTTISLLQQGARMNDIVGEINNLSTIIIEELFERCREYVPIFLMMSEAIAILDMLCSFADFINMQKRSYVCPEFGNYTHICQSRHPILETLVPDFVPNEYSSIPEISRFQIITGANMSGKSVYLRQFAYLVIMAQMGIYVPAEYATMSVYNSLYSRLSTDTSEINASSFTNEMSEMNRIISNININSNTNNNSLILIDELGRGTSLKDGYSICLAILEYLALTKATVITSTHFQEVAEILSNKSCVVASHMQSIEVNGKLKSLYKLQHGKLSQTGYGIKYAESTQILPLDMLQVSKSIAERLRTCSKALYNTTAKLVSKRRKLIWELYFALKQIHELDCKNQYKIDLLRTLQARFVDEISDVQPLA</sequence>
<dbReference type="GO" id="GO:0007131">
    <property type="term" value="P:reciprocal meiotic recombination"/>
    <property type="evidence" value="ECO:0007669"/>
    <property type="project" value="EnsemblFungi"/>
</dbReference>
<keyword evidence="5" id="KW-0469">Meiosis</keyword>